<dbReference type="AlphaFoldDB" id="A0A9X4LIK4"/>
<keyword evidence="1" id="KW-0472">Membrane</keyword>
<evidence type="ECO:0000256" key="1">
    <source>
        <dbReference type="SAM" id="Phobius"/>
    </source>
</evidence>
<name>A0A9X4LIK4_9BURK</name>
<dbReference type="EMBL" id="SGUG01000019">
    <property type="protein sequence ID" value="MDG0863556.1"/>
    <property type="molecule type" value="Genomic_DNA"/>
</dbReference>
<organism evidence="2 3">
    <name type="scientific">Pelomonas aquatica</name>
    <dbReference type="NCBI Taxonomy" id="431058"/>
    <lineage>
        <taxon>Bacteria</taxon>
        <taxon>Pseudomonadati</taxon>
        <taxon>Pseudomonadota</taxon>
        <taxon>Betaproteobacteria</taxon>
        <taxon>Burkholderiales</taxon>
        <taxon>Sphaerotilaceae</taxon>
        <taxon>Roseateles</taxon>
    </lineage>
</organism>
<feature type="transmembrane region" description="Helical" evidence="1">
    <location>
        <begin position="67"/>
        <end position="90"/>
    </location>
</feature>
<gene>
    <name evidence="2" type="ORF">EXJ73_13890</name>
</gene>
<dbReference type="RefSeq" id="WP_268153366.1">
    <property type="nucleotide sequence ID" value="NZ_JAPPUW010000021.1"/>
</dbReference>
<keyword evidence="1" id="KW-1133">Transmembrane helix</keyword>
<sequence length="105" mass="11299">MAIKRCPVCSGPIADWAIRAEFSCHHCGWALSANLRRASAWALAVAAMLELAVFAALWFWAESARDALGHYVAVFGVAGALAWGVAYHVGLRLKPLRPQRPAKAG</sequence>
<accession>A0A9X4LIK4</accession>
<protein>
    <submittedName>
        <fullName evidence="2">Uncharacterized protein</fullName>
    </submittedName>
</protein>
<evidence type="ECO:0000313" key="2">
    <source>
        <dbReference type="EMBL" id="MDG0863556.1"/>
    </source>
</evidence>
<comment type="caution">
    <text evidence="2">The sequence shown here is derived from an EMBL/GenBank/DDBJ whole genome shotgun (WGS) entry which is preliminary data.</text>
</comment>
<keyword evidence="3" id="KW-1185">Reference proteome</keyword>
<reference evidence="2" key="1">
    <citation type="submission" date="2019-02" db="EMBL/GenBank/DDBJ databases">
        <title>Draft genome of the type strain Pelomonas aquatica CCUG 52575T.</title>
        <authorList>
            <person name="Gomila M."/>
            <person name="Lalucat J."/>
        </authorList>
    </citation>
    <scope>NUCLEOTIDE SEQUENCE</scope>
    <source>
        <strain evidence="2">CCUG 52575</strain>
    </source>
</reference>
<proteinExistence type="predicted"/>
<feature type="transmembrane region" description="Helical" evidence="1">
    <location>
        <begin position="40"/>
        <end position="61"/>
    </location>
</feature>
<dbReference type="Proteomes" id="UP001152766">
    <property type="component" value="Unassembled WGS sequence"/>
</dbReference>
<evidence type="ECO:0000313" key="3">
    <source>
        <dbReference type="Proteomes" id="UP001152766"/>
    </source>
</evidence>
<keyword evidence="1" id="KW-0812">Transmembrane</keyword>